<evidence type="ECO:0000256" key="2">
    <source>
        <dbReference type="ARBA" id="ARBA00022448"/>
    </source>
</evidence>
<comment type="similarity">
    <text evidence="1">Belongs to the V-ATPase E subunit family.</text>
</comment>
<evidence type="ECO:0000313" key="5">
    <source>
        <dbReference type="EMBL" id="KAF1302051.1"/>
    </source>
</evidence>
<accession>A0ABQ6YWI9</accession>
<keyword evidence="6" id="KW-1185">Reference proteome</keyword>
<dbReference type="Proteomes" id="UP000782705">
    <property type="component" value="Unassembled WGS sequence"/>
</dbReference>
<keyword evidence="2" id="KW-0813">Transport</keyword>
<dbReference type="SUPFAM" id="SSF160527">
    <property type="entry name" value="V-type ATPase subunit E-like"/>
    <property type="match status" value="1"/>
</dbReference>
<comment type="caution">
    <text evidence="5">The sequence shown here is derived from an EMBL/GenBank/DDBJ whole genome shotgun (WGS) entry which is preliminary data.</text>
</comment>
<dbReference type="RefSeq" id="WP_161903032.1">
    <property type="nucleotide sequence ID" value="NZ_MAEL01000054.1"/>
</dbReference>
<dbReference type="Gene3D" id="1.20.5.620">
    <property type="entry name" value="F1F0 ATP synthase subunit B, membrane domain"/>
    <property type="match status" value="1"/>
</dbReference>
<feature type="coiled-coil region" evidence="4">
    <location>
        <begin position="23"/>
        <end position="62"/>
    </location>
</feature>
<evidence type="ECO:0000313" key="6">
    <source>
        <dbReference type="Proteomes" id="UP000782705"/>
    </source>
</evidence>
<proteinExistence type="inferred from homology"/>
<dbReference type="EMBL" id="MAEL01000054">
    <property type="protein sequence ID" value="KAF1302051.1"/>
    <property type="molecule type" value="Genomic_DNA"/>
</dbReference>
<dbReference type="InterPro" id="IPR002842">
    <property type="entry name" value="ATPase_V1_Esu"/>
</dbReference>
<evidence type="ECO:0000256" key="4">
    <source>
        <dbReference type="SAM" id="Coils"/>
    </source>
</evidence>
<reference evidence="5 6" key="1">
    <citation type="submission" date="2016-06" db="EMBL/GenBank/DDBJ databases">
        <title>Four novel species of enterococci isolated from chicken manure.</title>
        <authorList>
            <person name="Van Tyne D."/>
        </authorList>
    </citation>
    <scope>NUCLEOTIDE SEQUENCE [LARGE SCALE GENOMIC DNA]</scope>
    <source>
        <strain evidence="5 6">CU12B</strain>
    </source>
</reference>
<organism evidence="5 6">
    <name type="scientific">Candidatus Enterococcus willemsii</name>
    <dbReference type="NCBI Taxonomy" id="1857215"/>
    <lineage>
        <taxon>Bacteria</taxon>
        <taxon>Bacillati</taxon>
        <taxon>Bacillota</taxon>
        <taxon>Bacilli</taxon>
        <taxon>Lactobacillales</taxon>
        <taxon>Enterococcaceae</taxon>
        <taxon>Enterococcus</taxon>
    </lineage>
</organism>
<keyword evidence="3" id="KW-0406">Ion transport</keyword>
<keyword evidence="4" id="KW-0175">Coiled coil</keyword>
<dbReference type="Pfam" id="PF01991">
    <property type="entry name" value="vATP-synt_E"/>
    <property type="match status" value="1"/>
</dbReference>
<protein>
    <submittedName>
        <fullName evidence="5">ATPase</fullName>
    </submittedName>
</protein>
<sequence>MSDITKLTSKIIQDAQVKRQQMLEAGEKEIQQQEKLQQQQIERQMKEQLQRAEKEIQAELSLKVSDLHVKSRSKLLATKQIVLDELFAEAKDRLRQLSATDFTDFVLRNIKATNLEGEMELVLGEESQHYATEKTIAAWQQELLPDIQLTVAKQVIPRRSGFLLRQGEVEFNFIFEAILNASEEELSNELLQLIFEE</sequence>
<name>A0ABQ6YWI9_9ENTE</name>
<evidence type="ECO:0000256" key="3">
    <source>
        <dbReference type="ARBA" id="ARBA00023065"/>
    </source>
</evidence>
<evidence type="ECO:0000256" key="1">
    <source>
        <dbReference type="ARBA" id="ARBA00005901"/>
    </source>
</evidence>
<gene>
    <name evidence="5" type="ORF">BAU17_01390</name>
</gene>